<feature type="domain" description="OTU" evidence="3">
    <location>
        <begin position="389"/>
        <end position="513"/>
    </location>
</feature>
<protein>
    <recommendedName>
        <fullName evidence="3">OTU domain-containing protein</fullName>
    </recommendedName>
</protein>
<dbReference type="SUPFAM" id="SSF54001">
    <property type="entry name" value="Cysteine proteinases"/>
    <property type="match status" value="1"/>
</dbReference>
<dbReference type="EMBL" id="CP001574">
    <property type="protein sequence ID" value="ACO68691.1"/>
    <property type="molecule type" value="Genomic_DNA"/>
</dbReference>
<evidence type="ECO:0000256" key="2">
    <source>
        <dbReference type="SAM" id="MobiDB-lite"/>
    </source>
</evidence>
<dbReference type="Proteomes" id="UP000002009">
    <property type="component" value="Chromosome 1"/>
</dbReference>
<feature type="compositionally biased region" description="Pro residues" evidence="2">
    <location>
        <begin position="330"/>
        <end position="342"/>
    </location>
</feature>
<dbReference type="AlphaFoldDB" id="C1FF61"/>
<dbReference type="STRING" id="296587.C1FF61"/>
<feature type="compositionally biased region" description="Pro residues" evidence="2">
    <location>
        <begin position="291"/>
        <end position="310"/>
    </location>
</feature>
<dbReference type="eggNOG" id="KOG2605">
    <property type="taxonomic scope" value="Eukaryota"/>
</dbReference>
<dbReference type="InterPro" id="IPR003323">
    <property type="entry name" value="OTU_dom"/>
</dbReference>
<dbReference type="Pfam" id="PF02338">
    <property type="entry name" value="OTU"/>
    <property type="match status" value="1"/>
</dbReference>
<comment type="similarity">
    <text evidence="1">Belongs to the peptidase C85 family.</text>
</comment>
<feature type="region of interest" description="Disordered" evidence="2">
    <location>
        <begin position="116"/>
        <end position="166"/>
    </location>
</feature>
<gene>
    <name evidence="4" type="ORF">MICPUN_54840</name>
</gene>
<evidence type="ECO:0000259" key="3">
    <source>
        <dbReference type="PROSITE" id="PS50802"/>
    </source>
</evidence>
<proteinExistence type="inferred from homology"/>
<dbReference type="PANTHER" id="PTHR12419">
    <property type="entry name" value="OTU DOMAIN CONTAINING PROTEIN"/>
    <property type="match status" value="1"/>
</dbReference>
<feature type="region of interest" description="Disordered" evidence="2">
    <location>
        <begin position="258"/>
        <end position="346"/>
    </location>
</feature>
<evidence type="ECO:0000313" key="4">
    <source>
        <dbReference type="EMBL" id="ACO68691.1"/>
    </source>
</evidence>
<evidence type="ECO:0000313" key="5">
    <source>
        <dbReference type="Proteomes" id="UP000002009"/>
    </source>
</evidence>
<sequence length="517" mass="55246">MTEVPLTTAEISEQVKRRQKPVNQGYSLDAYFAVADSTGVTAKIYRDEGNHQELFRVLMAFCSLVVETMGKHRDRGAAGHKARYAAYLAEVKNCMEEMEAIKPGINAEARAFRERMESGNADGAPPVTRPPPVGGAVDVRASVQLDGGVHSTAMNDDERRRPAPASSMNAVDDLLSASPEELAAASAASLETLALVGAPREGQSTHSCASFEARYRPNAEFAAAASNDSAARHSLLGTSLPPPARTRVGATVHVPSIHVPSSSVTSSGTERYPTVSNTKTAVPQTTANLSVPPPPPPGPPPTVPSAPPMAPTSAPTSAHASAPTVSVPRGQPPPPPGPPPAGVPSQHAHFVATAASRELAPKRILSVPTPTFASKDHDRLDNRLAAYGLKEKKVRGDGNCQFRALADQLFGDQERHAECRAVVMNQLRAESEHYAVFVPEDWGAYVSEMSRDSAWGDHITLQAAADAYGVGMCVISSYKDNFVIEISPRVRRSERILWISFWAEVHYNSIYTADAVV</sequence>
<dbReference type="GO" id="GO:0004843">
    <property type="term" value="F:cysteine-type deubiquitinase activity"/>
    <property type="evidence" value="ECO:0007669"/>
    <property type="project" value="TreeGrafter"/>
</dbReference>
<organism evidence="4 5">
    <name type="scientific">Micromonas commoda (strain RCC299 / NOUM17 / CCMP2709)</name>
    <name type="common">Picoplanktonic green alga</name>
    <dbReference type="NCBI Taxonomy" id="296587"/>
    <lineage>
        <taxon>Eukaryota</taxon>
        <taxon>Viridiplantae</taxon>
        <taxon>Chlorophyta</taxon>
        <taxon>Mamiellophyceae</taxon>
        <taxon>Mamiellales</taxon>
        <taxon>Mamiellaceae</taxon>
        <taxon>Micromonas</taxon>
    </lineage>
</organism>
<evidence type="ECO:0000256" key="1">
    <source>
        <dbReference type="ARBA" id="ARBA00010407"/>
    </source>
</evidence>
<dbReference type="GeneID" id="8249983"/>
<dbReference type="PANTHER" id="PTHR12419:SF111">
    <property type="entry name" value="OVARIAN TUMOR DOMAIN-CONTAINING DEUBIQUITINATING ENZYME 9"/>
    <property type="match status" value="1"/>
</dbReference>
<dbReference type="InterPro" id="IPR050704">
    <property type="entry name" value="Peptidase_C85-like"/>
</dbReference>
<feature type="compositionally biased region" description="Low complexity" evidence="2">
    <location>
        <begin position="258"/>
        <end position="267"/>
    </location>
</feature>
<name>C1FF61_MICCC</name>
<feature type="compositionally biased region" description="Low complexity" evidence="2">
    <location>
        <begin position="311"/>
        <end position="329"/>
    </location>
</feature>
<reference evidence="4 5" key="1">
    <citation type="journal article" date="2009" name="Science">
        <title>Green evolution and dynamic adaptations revealed by genomes of the marine picoeukaryotes Micromonas.</title>
        <authorList>
            <person name="Worden A.Z."/>
            <person name="Lee J.H."/>
            <person name="Mock T."/>
            <person name="Rouze P."/>
            <person name="Simmons M.P."/>
            <person name="Aerts A.L."/>
            <person name="Allen A.E."/>
            <person name="Cuvelier M.L."/>
            <person name="Derelle E."/>
            <person name="Everett M.V."/>
            <person name="Foulon E."/>
            <person name="Grimwood J."/>
            <person name="Gundlach H."/>
            <person name="Henrissat B."/>
            <person name="Napoli C."/>
            <person name="McDonald S.M."/>
            <person name="Parker M.S."/>
            <person name="Rombauts S."/>
            <person name="Salamov A."/>
            <person name="Von Dassow P."/>
            <person name="Badger J.H."/>
            <person name="Coutinho P.M."/>
            <person name="Demir E."/>
            <person name="Dubchak I."/>
            <person name="Gentemann C."/>
            <person name="Eikrem W."/>
            <person name="Gready J.E."/>
            <person name="John U."/>
            <person name="Lanier W."/>
            <person name="Lindquist E.A."/>
            <person name="Lucas S."/>
            <person name="Mayer K.F."/>
            <person name="Moreau H."/>
            <person name="Not F."/>
            <person name="Otillar R."/>
            <person name="Panaud O."/>
            <person name="Pangilinan J."/>
            <person name="Paulsen I."/>
            <person name="Piegu B."/>
            <person name="Poliakov A."/>
            <person name="Robbens S."/>
            <person name="Schmutz J."/>
            <person name="Toulza E."/>
            <person name="Wyss T."/>
            <person name="Zelensky A."/>
            <person name="Zhou K."/>
            <person name="Armbrust E.V."/>
            <person name="Bhattacharya D."/>
            <person name="Goodenough U.W."/>
            <person name="Van de Peer Y."/>
            <person name="Grigoriev I.V."/>
        </authorList>
    </citation>
    <scope>NUCLEOTIDE SEQUENCE [LARGE SCALE GENOMIC DNA]</scope>
    <source>
        <strain evidence="5">RCC299 / NOUM17</strain>
    </source>
</reference>
<dbReference type="Gene3D" id="3.90.70.80">
    <property type="match status" value="1"/>
</dbReference>
<dbReference type="Gene3D" id="1.20.58.80">
    <property type="entry name" value="Phosphotransferase system, lactose/cellobiose-type IIA subunit"/>
    <property type="match status" value="1"/>
</dbReference>
<dbReference type="InterPro" id="IPR038765">
    <property type="entry name" value="Papain-like_cys_pep_sf"/>
</dbReference>
<dbReference type="PROSITE" id="PS50802">
    <property type="entry name" value="OTU"/>
    <property type="match status" value="1"/>
</dbReference>
<accession>C1FF61</accession>
<dbReference type="InParanoid" id="C1FF61"/>
<dbReference type="CDD" id="cd22751">
    <property type="entry name" value="OTU_plant_OTU9-like"/>
    <property type="match status" value="1"/>
</dbReference>
<dbReference type="GO" id="GO:0016579">
    <property type="term" value="P:protein deubiquitination"/>
    <property type="evidence" value="ECO:0007669"/>
    <property type="project" value="TreeGrafter"/>
</dbReference>
<dbReference type="KEGG" id="mis:MICPUN_54840"/>
<feature type="compositionally biased region" description="Polar residues" evidence="2">
    <location>
        <begin position="274"/>
        <end position="289"/>
    </location>
</feature>
<dbReference type="RefSeq" id="XP_002507433.1">
    <property type="nucleotide sequence ID" value="XM_002507387.1"/>
</dbReference>
<keyword evidence="5" id="KW-1185">Reference proteome</keyword>
<dbReference type="OrthoDB" id="415023at2759"/>